<feature type="non-terminal residue" evidence="2">
    <location>
        <position position="1"/>
    </location>
</feature>
<feature type="region of interest" description="Disordered" evidence="1">
    <location>
        <begin position="75"/>
        <end position="154"/>
    </location>
</feature>
<keyword evidence="3" id="KW-1185">Reference proteome</keyword>
<organism evidence="2 3">
    <name type="scientific">Lentinus brumalis</name>
    <dbReference type="NCBI Taxonomy" id="2498619"/>
    <lineage>
        <taxon>Eukaryota</taxon>
        <taxon>Fungi</taxon>
        <taxon>Dikarya</taxon>
        <taxon>Basidiomycota</taxon>
        <taxon>Agaricomycotina</taxon>
        <taxon>Agaricomycetes</taxon>
        <taxon>Polyporales</taxon>
        <taxon>Polyporaceae</taxon>
        <taxon>Lentinus</taxon>
    </lineage>
</organism>
<reference evidence="2 3" key="1">
    <citation type="journal article" date="2018" name="Biotechnol. Biofuels">
        <title>Integrative visual omics of the white-rot fungus Polyporus brumalis exposes the biotechnological potential of its oxidative enzymes for delignifying raw plant biomass.</title>
        <authorList>
            <person name="Miyauchi S."/>
            <person name="Rancon A."/>
            <person name="Drula E."/>
            <person name="Hage H."/>
            <person name="Chaduli D."/>
            <person name="Favel A."/>
            <person name="Grisel S."/>
            <person name="Henrissat B."/>
            <person name="Herpoel-Gimbert I."/>
            <person name="Ruiz-Duenas F.J."/>
            <person name="Chevret D."/>
            <person name="Hainaut M."/>
            <person name="Lin J."/>
            <person name="Wang M."/>
            <person name="Pangilinan J."/>
            <person name="Lipzen A."/>
            <person name="Lesage-Meessen L."/>
            <person name="Navarro D."/>
            <person name="Riley R."/>
            <person name="Grigoriev I.V."/>
            <person name="Zhou S."/>
            <person name="Raouche S."/>
            <person name="Rosso M.N."/>
        </authorList>
    </citation>
    <scope>NUCLEOTIDE SEQUENCE [LARGE SCALE GENOMIC DNA]</scope>
    <source>
        <strain evidence="2 3">BRFM 1820</strain>
    </source>
</reference>
<feature type="compositionally biased region" description="Low complexity" evidence="1">
    <location>
        <begin position="119"/>
        <end position="132"/>
    </location>
</feature>
<accession>A0A371CH07</accession>
<dbReference type="EMBL" id="KZ857765">
    <property type="protein sequence ID" value="RDX39541.1"/>
    <property type="molecule type" value="Genomic_DNA"/>
</dbReference>
<sequence>MYTLRYGAFEHEVSAPNIEIRGHTNHDASRSALYKLKSCPLLPCAVVKTRQTMASLRMRQASSSSVIAEDFRGASVSRQPMRSSPANGVCRRGPSSVLGFKSSMNTTRPTGSRTNQDMTARASAATASDAPALKLPEGRDSPPRSPRASQSPDVEVCNIVQGEVVAGGGRRRRARRWWHEREKAAPPLRVAARISISIHHALETPTRVLQLLTLLHDAANTCGRAAGDFLHDSHVVYRAHRARHWIFRVRSASLLNAQARFHRSAWQITAFYPWHCG</sequence>
<evidence type="ECO:0000313" key="3">
    <source>
        <dbReference type="Proteomes" id="UP000256964"/>
    </source>
</evidence>
<evidence type="ECO:0000313" key="2">
    <source>
        <dbReference type="EMBL" id="RDX39541.1"/>
    </source>
</evidence>
<evidence type="ECO:0000256" key="1">
    <source>
        <dbReference type="SAM" id="MobiDB-lite"/>
    </source>
</evidence>
<feature type="compositionally biased region" description="Polar residues" evidence="1">
    <location>
        <begin position="102"/>
        <end position="118"/>
    </location>
</feature>
<dbReference type="Proteomes" id="UP000256964">
    <property type="component" value="Unassembled WGS sequence"/>
</dbReference>
<feature type="compositionally biased region" description="Polar residues" evidence="1">
    <location>
        <begin position="76"/>
        <end position="86"/>
    </location>
</feature>
<protein>
    <submittedName>
        <fullName evidence="2">Uncharacterized protein</fullName>
    </submittedName>
</protein>
<gene>
    <name evidence="2" type="ORF">OH76DRAFT_1424252</name>
</gene>
<dbReference type="AlphaFoldDB" id="A0A371CH07"/>
<proteinExistence type="predicted"/>
<name>A0A371CH07_9APHY</name>